<keyword evidence="6" id="KW-0805">Transcription regulation</keyword>
<feature type="region of interest" description="Disordered" evidence="10">
    <location>
        <begin position="1"/>
        <end position="33"/>
    </location>
</feature>
<keyword evidence="3" id="KW-0677">Repeat</keyword>
<dbReference type="SUPFAM" id="SSF57667">
    <property type="entry name" value="beta-beta-alpha zinc fingers"/>
    <property type="match status" value="2"/>
</dbReference>
<gene>
    <name evidence="12" type="ORF">LAESUDRAFT_722505</name>
</gene>
<keyword evidence="2" id="KW-0479">Metal-binding</keyword>
<keyword evidence="5" id="KW-0862">Zinc</keyword>
<evidence type="ECO:0000256" key="4">
    <source>
        <dbReference type="ARBA" id="ARBA00022771"/>
    </source>
</evidence>
<dbReference type="Proteomes" id="UP000076871">
    <property type="component" value="Unassembled WGS sequence"/>
</dbReference>
<keyword evidence="4 9" id="KW-0863">Zinc-finger</keyword>
<dbReference type="STRING" id="1314785.A0A165FXF0"/>
<comment type="subcellular location">
    <subcellularLocation>
        <location evidence="1">Nucleus</location>
    </subcellularLocation>
</comment>
<evidence type="ECO:0000256" key="10">
    <source>
        <dbReference type="SAM" id="MobiDB-lite"/>
    </source>
</evidence>
<evidence type="ECO:0000256" key="8">
    <source>
        <dbReference type="ARBA" id="ARBA00023242"/>
    </source>
</evidence>
<dbReference type="GO" id="GO:0005654">
    <property type="term" value="C:nucleoplasm"/>
    <property type="evidence" value="ECO:0007669"/>
    <property type="project" value="TreeGrafter"/>
</dbReference>
<feature type="region of interest" description="Disordered" evidence="10">
    <location>
        <begin position="253"/>
        <end position="343"/>
    </location>
</feature>
<feature type="region of interest" description="Disordered" evidence="10">
    <location>
        <begin position="355"/>
        <end position="386"/>
    </location>
</feature>
<dbReference type="AlphaFoldDB" id="A0A165FXF0"/>
<feature type="compositionally biased region" description="Basic and acidic residues" evidence="10">
    <location>
        <begin position="15"/>
        <end position="30"/>
    </location>
</feature>
<dbReference type="PROSITE" id="PS50157">
    <property type="entry name" value="ZINC_FINGER_C2H2_2"/>
    <property type="match status" value="4"/>
</dbReference>
<evidence type="ECO:0000256" key="3">
    <source>
        <dbReference type="ARBA" id="ARBA00022737"/>
    </source>
</evidence>
<dbReference type="Gene3D" id="3.30.160.60">
    <property type="entry name" value="Classic Zinc Finger"/>
    <property type="match status" value="4"/>
</dbReference>
<dbReference type="FunFam" id="3.30.160.60:FF:000624">
    <property type="entry name" value="zinc finger protein 697"/>
    <property type="match status" value="1"/>
</dbReference>
<feature type="domain" description="C2H2-type" evidence="11">
    <location>
        <begin position="391"/>
        <end position="418"/>
    </location>
</feature>
<feature type="domain" description="C2H2-type" evidence="11">
    <location>
        <begin position="419"/>
        <end position="448"/>
    </location>
</feature>
<dbReference type="PROSITE" id="PS00028">
    <property type="entry name" value="ZINC_FINGER_C2H2_1"/>
    <property type="match status" value="4"/>
</dbReference>
<dbReference type="InParanoid" id="A0A165FXF0"/>
<evidence type="ECO:0000313" key="12">
    <source>
        <dbReference type="EMBL" id="KZT09542.1"/>
    </source>
</evidence>
<dbReference type="EMBL" id="KV427611">
    <property type="protein sequence ID" value="KZT09542.1"/>
    <property type="molecule type" value="Genomic_DNA"/>
</dbReference>
<keyword evidence="13" id="KW-1185">Reference proteome</keyword>
<organism evidence="12 13">
    <name type="scientific">Laetiporus sulphureus 93-53</name>
    <dbReference type="NCBI Taxonomy" id="1314785"/>
    <lineage>
        <taxon>Eukaryota</taxon>
        <taxon>Fungi</taxon>
        <taxon>Dikarya</taxon>
        <taxon>Basidiomycota</taxon>
        <taxon>Agaricomycotina</taxon>
        <taxon>Agaricomycetes</taxon>
        <taxon>Polyporales</taxon>
        <taxon>Laetiporus</taxon>
    </lineage>
</organism>
<reference evidence="12 13" key="1">
    <citation type="journal article" date="2016" name="Mol. Biol. Evol.">
        <title>Comparative Genomics of Early-Diverging Mushroom-Forming Fungi Provides Insights into the Origins of Lignocellulose Decay Capabilities.</title>
        <authorList>
            <person name="Nagy L.G."/>
            <person name="Riley R."/>
            <person name="Tritt A."/>
            <person name="Adam C."/>
            <person name="Daum C."/>
            <person name="Floudas D."/>
            <person name="Sun H."/>
            <person name="Yadav J.S."/>
            <person name="Pangilinan J."/>
            <person name="Larsson K.H."/>
            <person name="Matsuura K."/>
            <person name="Barry K."/>
            <person name="Labutti K."/>
            <person name="Kuo R."/>
            <person name="Ohm R.A."/>
            <person name="Bhattacharya S.S."/>
            <person name="Shirouzu T."/>
            <person name="Yoshinaga Y."/>
            <person name="Martin F.M."/>
            <person name="Grigoriev I.V."/>
            <person name="Hibbett D.S."/>
        </authorList>
    </citation>
    <scope>NUCLEOTIDE SEQUENCE [LARGE SCALE GENOMIC DNA]</scope>
    <source>
        <strain evidence="12 13">93-53</strain>
    </source>
</reference>
<keyword evidence="8" id="KW-0539">Nucleus</keyword>
<sequence>MNHNDQESVLNFSDVVHDDPLGGDDSRHLSGIDTMSLPPSDVYAHDDLSLEGQLGSLHDTVSHDHSQTHLSLSGSDMPSFSVEQLEHELASLLRQNTSTSSSFLNTAVQQRQGVVQQSLLGNSSLTSVGEDSAAALGMLGLNLSGLAAAVLAAHVQAEENERTAEVLAAAERADYSRPHQNGSGKEKTRTAPAFHSLTANEDSTLVGAANTSGNGTASGTNGQEYVYDDDEGESEKEDNLDVCIANTRRRSSPIPAASLTDDTSPSPTDFTDINDILTHFTHFDRDHGSRHGGTPDIASSSQPVASTSHMPNYSPSPEDDQMDEYGQRIPLGAPKQDGSPTIPELDELEEADELVDDHDQPLGSSSSSPPREMKDDGKKKKSDRERLVNAHACDRCSKSFSRRSDLARHMRIHTGERPFECPEPGCGKTFIQRSALHVHLRTHTGEKPHVCEYPGCGRTFGDSSSLARHRRTHTGKRPYKCEDPVCEKTFTRRTTLTAHMRTHDPNWEPDPNIKYNFKAKRVKLDSTTADQELAASVQQLSALLAQGDPIVRQQANLEPLDAQAAADIGDELSAVIAQAYAQVYEEEDDELDESETEQDQVATIGLNTSEARDEDAPLSEDDQMQLSEVLGDQDGEQFPVPLRTRTGKDVVTVVTGKRKR</sequence>
<dbReference type="GO" id="GO:0000978">
    <property type="term" value="F:RNA polymerase II cis-regulatory region sequence-specific DNA binding"/>
    <property type="evidence" value="ECO:0007669"/>
    <property type="project" value="TreeGrafter"/>
</dbReference>
<feature type="compositionally biased region" description="Low complexity" evidence="10">
    <location>
        <begin position="260"/>
        <end position="271"/>
    </location>
</feature>
<name>A0A165FXF0_9APHY</name>
<feature type="compositionally biased region" description="Basic and acidic residues" evidence="10">
    <location>
        <begin position="371"/>
        <end position="386"/>
    </location>
</feature>
<dbReference type="GeneID" id="63825251"/>
<protein>
    <recommendedName>
        <fullName evidence="11">C2H2-type domain-containing protein</fullName>
    </recommendedName>
</protein>
<dbReference type="Pfam" id="PF00096">
    <property type="entry name" value="zf-C2H2"/>
    <property type="match status" value="4"/>
</dbReference>
<evidence type="ECO:0000256" key="9">
    <source>
        <dbReference type="PROSITE-ProRule" id="PRU00042"/>
    </source>
</evidence>
<evidence type="ECO:0000256" key="1">
    <source>
        <dbReference type="ARBA" id="ARBA00004123"/>
    </source>
</evidence>
<dbReference type="PANTHER" id="PTHR24399:SF23">
    <property type="entry name" value="C2H2-TYPE DOMAIN-CONTAINING PROTEIN"/>
    <property type="match status" value="1"/>
</dbReference>
<dbReference type="FunFam" id="3.30.160.60:FF:002343">
    <property type="entry name" value="Zinc finger protein 33A"/>
    <property type="match status" value="1"/>
</dbReference>
<feature type="domain" description="C2H2-type" evidence="11">
    <location>
        <begin position="449"/>
        <end position="478"/>
    </location>
</feature>
<accession>A0A165FXF0</accession>
<dbReference type="RefSeq" id="XP_040767282.1">
    <property type="nucleotide sequence ID" value="XM_040908222.1"/>
</dbReference>
<dbReference type="GO" id="GO:0001227">
    <property type="term" value="F:DNA-binding transcription repressor activity, RNA polymerase II-specific"/>
    <property type="evidence" value="ECO:0007669"/>
    <property type="project" value="TreeGrafter"/>
</dbReference>
<dbReference type="InterPro" id="IPR013087">
    <property type="entry name" value="Znf_C2H2_type"/>
</dbReference>
<proteinExistence type="predicted"/>
<evidence type="ECO:0000256" key="2">
    <source>
        <dbReference type="ARBA" id="ARBA00022723"/>
    </source>
</evidence>
<evidence type="ECO:0000256" key="5">
    <source>
        <dbReference type="ARBA" id="ARBA00022833"/>
    </source>
</evidence>
<dbReference type="SMART" id="SM00355">
    <property type="entry name" value="ZnF_C2H2"/>
    <property type="match status" value="4"/>
</dbReference>
<evidence type="ECO:0000256" key="7">
    <source>
        <dbReference type="ARBA" id="ARBA00023163"/>
    </source>
</evidence>
<dbReference type="FunFam" id="3.30.160.60:FF:000125">
    <property type="entry name" value="Putative zinc finger protein 143"/>
    <property type="match status" value="1"/>
</dbReference>
<dbReference type="GO" id="GO:0008270">
    <property type="term" value="F:zinc ion binding"/>
    <property type="evidence" value="ECO:0007669"/>
    <property type="project" value="UniProtKB-KW"/>
</dbReference>
<evidence type="ECO:0000259" key="11">
    <source>
        <dbReference type="PROSITE" id="PS50157"/>
    </source>
</evidence>
<evidence type="ECO:0000256" key="6">
    <source>
        <dbReference type="ARBA" id="ARBA00023015"/>
    </source>
</evidence>
<dbReference type="PANTHER" id="PTHR24399">
    <property type="entry name" value="ZINC FINGER AND BTB DOMAIN-CONTAINING"/>
    <property type="match status" value="1"/>
</dbReference>
<feature type="domain" description="C2H2-type" evidence="11">
    <location>
        <begin position="479"/>
        <end position="508"/>
    </location>
</feature>
<evidence type="ECO:0000313" key="13">
    <source>
        <dbReference type="Proteomes" id="UP000076871"/>
    </source>
</evidence>
<dbReference type="FunFam" id="3.30.160.60:FF:001818">
    <property type="entry name" value="GDNF-inducible zinc finger protein 1 isoform X1"/>
    <property type="match status" value="1"/>
</dbReference>
<dbReference type="OrthoDB" id="654211at2759"/>
<dbReference type="InterPro" id="IPR036236">
    <property type="entry name" value="Znf_C2H2_sf"/>
</dbReference>
<keyword evidence="7" id="KW-0804">Transcription</keyword>
<feature type="compositionally biased region" description="Polar residues" evidence="10">
    <location>
        <begin position="297"/>
        <end position="315"/>
    </location>
</feature>